<dbReference type="PROSITE" id="PS51257">
    <property type="entry name" value="PROKAR_LIPOPROTEIN"/>
    <property type="match status" value="1"/>
</dbReference>
<reference evidence="3 4" key="1">
    <citation type="submission" date="2020-08" db="EMBL/GenBank/DDBJ databases">
        <title>Genomic Encyclopedia of Type Strains, Phase III (KMG-III): the genomes of soil and plant-associated and newly described type strains.</title>
        <authorList>
            <person name="Whitman W."/>
        </authorList>
    </citation>
    <scope>NUCLEOTIDE SEQUENCE [LARGE SCALE GENOMIC DNA]</scope>
    <source>
        <strain evidence="3 4">CECT 8654</strain>
    </source>
</reference>
<dbReference type="RefSeq" id="WP_183408814.1">
    <property type="nucleotide sequence ID" value="NZ_JACHWY010000001.1"/>
</dbReference>
<gene>
    <name evidence="3" type="ORF">FHR99_000344</name>
</gene>
<feature type="signal peptide" evidence="2">
    <location>
        <begin position="1"/>
        <end position="19"/>
    </location>
</feature>
<keyword evidence="2" id="KW-0732">Signal</keyword>
<proteinExistence type="predicted"/>
<dbReference type="EMBL" id="JACHWY010000001">
    <property type="protein sequence ID" value="MBB3046108.1"/>
    <property type="molecule type" value="Genomic_DNA"/>
</dbReference>
<dbReference type="AlphaFoldDB" id="A0A7W4W2S9"/>
<feature type="region of interest" description="Disordered" evidence="1">
    <location>
        <begin position="22"/>
        <end position="93"/>
    </location>
</feature>
<evidence type="ECO:0008006" key="5">
    <source>
        <dbReference type="Google" id="ProtNLM"/>
    </source>
</evidence>
<comment type="caution">
    <text evidence="3">The sequence shown here is derived from an EMBL/GenBank/DDBJ whole genome shotgun (WGS) entry which is preliminary data.</text>
</comment>
<feature type="compositionally biased region" description="Polar residues" evidence="1">
    <location>
        <begin position="80"/>
        <end position="93"/>
    </location>
</feature>
<keyword evidence="4" id="KW-1185">Reference proteome</keyword>
<evidence type="ECO:0000313" key="3">
    <source>
        <dbReference type="EMBL" id="MBB3046108.1"/>
    </source>
</evidence>
<evidence type="ECO:0000256" key="1">
    <source>
        <dbReference type="SAM" id="MobiDB-lite"/>
    </source>
</evidence>
<sequence>MKSVLSLSLAGFVSLTVLAGCTRQPEPPEPASVDVTDVTDVTSVTTPPASAAATPAPENVDANSASQSSSSEGGVRPVSLNLSLPSEGGSNNDQYLFAEKEQTPNYFQSKSDKPGVKFKGKVYMIDEPSSEKRMDNVDGGEIGIVVPLK</sequence>
<organism evidence="3 4">
    <name type="scientific">Litorivivens lipolytica</name>
    <dbReference type="NCBI Taxonomy" id="1524264"/>
    <lineage>
        <taxon>Bacteria</taxon>
        <taxon>Pseudomonadati</taxon>
        <taxon>Pseudomonadota</taxon>
        <taxon>Gammaproteobacteria</taxon>
        <taxon>Litorivivens</taxon>
    </lineage>
</organism>
<dbReference type="Proteomes" id="UP000537130">
    <property type="component" value="Unassembled WGS sequence"/>
</dbReference>
<protein>
    <recommendedName>
        <fullName evidence="5">Lipoprotein</fullName>
    </recommendedName>
</protein>
<name>A0A7W4W2S9_9GAMM</name>
<feature type="chain" id="PRO_5030583940" description="Lipoprotein" evidence="2">
    <location>
        <begin position="20"/>
        <end position="149"/>
    </location>
</feature>
<evidence type="ECO:0000256" key="2">
    <source>
        <dbReference type="SAM" id="SignalP"/>
    </source>
</evidence>
<feature type="compositionally biased region" description="Low complexity" evidence="1">
    <location>
        <begin position="31"/>
        <end position="57"/>
    </location>
</feature>
<accession>A0A7W4W2S9</accession>
<evidence type="ECO:0000313" key="4">
    <source>
        <dbReference type="Proteomes" id="UP000537130"/>
    </source>
</evidence>